<dbReference type="InterPro" id="IPR005119">
    <property type="entry name" value="LysR_subst-bd"/>
</dbReference>
<evidence type="ECO:0000256" key="2">
    <source>
        <dbReference type="ARBA" id="ARBA00023015"/>
    </source>
</evidence>
<dbReference type="EMBL" id="AXZL01000076">
    <property type="protein sequence ID" value="ESE39537.1"/>
    <property type="molecule type" value="Genomic_DNA"/>
</dbReference>
<evidence type="ECO:0000313" key="7">
    <source>
        <dbReference type="Proteomes" id="UP000017548"/>
    </source>
</evidence>
<dbReference type="CDD" id="cd08422">
    <property type="entry name" value="PBP2_CrgA_like"/>
    <property type="match status" value="1"/>
</dbReference>
<dbReference type="Pfam" id="PF00126">
    <property type="entry name" value="HTH_1"/>
    <property type="match status" value="1"/>
</dbReference>
<dbReference type="InterPro" id="IPR036388">
    <property type="entry name" value="WH-like_DNA-bd_sf"/>
</dbReference>
<evidence type="ECO:0000313" key="6">
    <source>
        <dbReference type="EMBL" id="ESE39537.1"/>
    </source>
</evidence>
<dbReference type="InterPro" id="IPR058163">
    <property type="entry name" value="LysR-type_TF_proteobact-type"/>
</dbReference>
<dbReference type="SUPFAM" id="SSF53850">
    <property type="entry name" value="Periplasmic binding protein-like II"/>
    <property type="match status" value="1"/>
</dbReference>
<dbReference type="Gene3D" id="1.10.10.10">
    <property type="entry name" value="Winged helix-like DNA-binding domain superfamily/Winged helix DNA-binding domain"/>
    <property type="match status" value="1"/>
</dbReference>
<dbReference type="InterPro" id="IPR000847">
    <property type="entry name" value="LysR_HTH_N"/>
</dbReference>
<comment type="caution">
    <text evidence="6">The sequence shown here is derived from an EMBL/GenBank/DDBJ whole genome shotgun (WGS) entry which is preliminary data.</text>
</comment>
<dbReference type="PANTHER" id="PTHR30537:SF30">
    <property type="entry name" value="TRANSCRIPTIONAL REGULATOR-RELATED"/>
    <property type="match status" value="1"/>
</dbReference>
<reference evidence="6 7" key="1">
    <citation type="journal article" date="2013" name="Genome Announc.">
        <title>Draft Genome Sequence of Shewanella decolorationis S12, a Dye-Degrading Bacterium Isolated from a Wastewater Treatment Plant.</title>
        <authorList>
            <person name="Xu M."/>
            <person name="Fang Y."/>
            <person name="Liu J."/>
            <person name="Chen X."/>
            <person name="Sun G."/>
            <person name="Guo J."/>
            <person name="Hua Z."/>
            <person name="Tu Q."/>
            <person name="Wu L."/>
            <person name="Zhou J."/>
            <person name="Liu X."/>
        </authorList>
    </citation>
    <scope>NUCLEOTIDE SEQUENCE [LARGE SCALE GENOMIC DNA]</scope>
    <source>
        <strain evidence="6 7">S12</strain>
    </source>
</reference>
<dbReference type="PANTHER" id="PTHR30537">
    <property type="entry name" value="HTH-TYPE TRANSCRIPTIONAL REGULATOR"/>
    <property type="match status" value="1"/>
</dbReference>
<feature type="domain" description="HTH lysR-type" evidence="5">
    <location>
        <begin position="1"/>
        <end position="58"/>
    </location>
</feature>
<keyword evidence="7" id="KW-1185">Reference proteome</keyword>
<evidence type="ECO:0000256" key="1">
    <source>
        <dbReference type="ARBA" id="ARBA00009437"/>
    </source>
</evidence>
<dbReference type="RefSeq" id="WP_023268623.1">
    <property type="nucleotide sequence ID" value="NZ_AXZL01000076.1"/>
</dbReference>
<gene>
    <name evidence="6" type="ORF">SHD_3746</name>
</gene>
<sequence>MNLTHLQSFMMVVKMQSFSAASEQLEASKGLVSRHVKALEDELGCQLLYRTTRRVSMTEAGQTLYSKACEIDRLAAEAERLVQDLTEDDCGRLRFTAPTELGKALLAPLLIPLMANFPQVRFEFCFEQDIQDVEFGQFDLALRTTLKHSDNLVAKYLGRISHVLVAAPGYLPATDLVNPADLPQYPLLSGGETQWTLEHAAGESVTQGFEPAVISSNYATNHLLALSGQGIACLPYYLVQQDIAQQKLLRLLPEWYLYPYDLYMVYAKQSHYSKKLRQLQQALLQWCAANPEFIRKS</sequence>
<dbReference type="PROSITE" id="PS50931">
    <property type="entry name" value="HTH_LYSR"/>
    <property type="match status" value="1"/>
</dbReference>
<comment type="similarity">
    <text evidence="1">Belongs to the LysR transcriptional regulatory family.</text>
</comment>
<evidence type="ECO:0000256" key="3">
    <source>
        <dbReference type="ARBA" id="ARBA00023125"/>
    </source>
</evidence>
<keyword evidence="3" id="KW-0238">DNA-binding</keyword>
<dbReference type="Proteomes" id="UP000017548">
    <property type="component" value="Unassembled WGS sequence"/>
</dbReference>
<evidence type="ECO:0000256" key="4">
    <source>
        <dbReference type="ARBA" id="ARBA00023163"/>
    </source>
</evidence>
<keyword evidence="2" id="KW-0805">Transcription regulation</keyword>
<name>A0ABN0PI04_9GAMM</name>
<dbReference type="Pfam" id="PF03466">
    <property type="entry name" value="LysR_substrate"/>
    <property type="match status" value="1"/>
</dbReference>
<dbReference type="Gene3D" id="3.40.190.290">
    <property type="match status" value="1"/>
</dbReference>
<evidence type="ECO:0000259" key="5">
    <source>
        <dbReference type="PROSITE" id="PS50931"/>
    </source>
</evidence>
<proteinExistence type="inferred from homology"/>
<organism evidence="6 7">
    <name type="scientific">Shewanella decolorationis S12</name>
    <dbReference type="NCBI Taxonomy" id="1353536"/>
    <lineage>
        <taxon>Bacteria</taxon>
        <taxon>Pseudomonadati</taxon>
        <taxon>Pseudomonadota</taxon>
        <taxon>Gammaproteobacteria</taxon>
        <taxon>Alteromonadales</taxon>
        <taxon>Shewanellaceae</taxon>
        <taxon>Shewanella</taxon>
    </lineage>
</organism>
<accession>A0ABN0PI04</accession>
<dbReference type="InterPro" id="IPR036390">
    <property type="entry name" value="WH_DNA-bd_sf"/>
</dbReference>
<dbReference type="SUPFAM" id="SSF46785">
    <property type="entry name" value="Winged helix' DNA-binding domain"/>
    <property type="match status" value="1"/>
</dbReference>
<keyword evidence="4" id="KW-0804">Transcription</keyword>
<protein>
    <submittedName>
        <fullName evidence="6">LysR family transcriptional regulator</fullName>
    </submittedName>
</protein>